<sequence length="339" mass="39606">MTEAKGEELLNSLSERFPILNQDPKINYGYQLSTILNIIQDDFNLVPRFTKIYTIKKIFLFTDCDKPYNKNTQIRITLRKILEDLDESKVKLIPFLISNKNKKSVFDLSEYKNILTIDDTADNQTKSNPTSSSSTSPLIYDISISKIKEKISMIKEIKREAFRCPIELNDKIKFQIRGYALYSDTKPKYATNYYNENEKFRTVQTITHRLNANTGAEIIDSGINDIEDDEENKSNNKSNNTDKIIKLYSFDNGRQNIQITSDQLLNFFNFNETEKPILKILGFRNFTKYYNSNYSIDNPLFVFPDDFKDSPYTHSRRVFASLYQSMIKNNKFAIVWANL</sequence>
<reference evidence="1" key="1">
    <citation type="submission" date="2023-04" db="EMBL/GenBank/DDBJ databases">
        <title>Candida boidinii NBRC 1967.</title>
        <authorList>
            <person name="Ichikawa N."/>
            <person name="Sato H."/>
            <person name="Tonouchi N."/>
        </authorList>
    </citation>
    <scope>NUCLEOTIDE SEQUENCE</scope>
    <source>
        <strain evidence="1">NBRC 1967</strain>
    </source>
</reference>
<dbReference type="EMBL" id="BSXV01004610">
    <property type="protein sequence ID" value="GMF00870.1"/>
    <property type="molecule type" value="Genomic_DNA"/>
</dbReference>
<protein>
    <submittedName>
        <fullName evidence="1">Unnamed protein product</fullName>
    </submittedName>
</protein>
<name>A0ACB5U390_CANBO</name>
<evidence type="ECO:0000313" key="1">
    <source>
        <dbReference type="EMBL" id="GMF00870.1"/>
    </source>
</evidence>
<organism evidence="1 2">
    <name type="scientific">Candida boidinii</name>
    <name type="common">Yeast</name>
    <dbReference type="NCBI Taxonomy" id="5477"/>
    <lineage>
        <taxon>Eukaryota</taxon>
        <taxon>Fungi</taxon>
        <taxon>Dikarya</taxon>
        <taxon>Ascomycota</taxon>
        <taxon>Saccharomycotina</taxon>
        <taxon>Pichiomycetes</taxon>
        <taxon>Pichiales</taxon>
        <taxon>Pichiaceae</taxon>
        <taxon>Ogataea</taxon>
        <taxon>Ogataea/Candida clade</taxon>
    </lineage>
</organism>
<evidence type="ECO:0000313" key="2">
    <source>
        <dbReference type="Proteomes" id="UP001165101"/>
    </source>
</evidence>
<dbReference type="Proteomes" id="UP001165101">
    <property type="component" value="Unassembled WGS sequence"/>
</dbReference>
<gene>
    <name evidence="1" type="ORF">Cboi01_000567400</name>
</gene>
<comment type="caution">
    <text evidence="1">The sequence shown here is derived from an EMBL/GenBank/DDBJ whole genome shotgun (WGS) entry which is preliminary data.</text>
</comment>
<proteinExistence type="predicted"/>
<keyword evidence="2" id="KW-1185">Reference proteome</keyword>
<accession>A0ACB5U390</accession>